<dbReference type="InterPro" id="IPR002403">
    <property type="entry name" value="Cyt_P450_E_grp-IV"/>
</dbReference>
<keyword evidence="9" id="KW-0492">Microsome</keyword>
<evidence type="ECO:0000256" key="1">
    <source>
        <dbReference type="ARBA" id="ARBA00001971"/>
    </source>
</evidence>
<keyword evidence="12 14" id="KW-0503">Monooxygenase</keyword>
<evidence type="ECO:0000256" key="3">
    <source>
        <dbReference type="ARBA" id="ARBA00004174"/>
    </source>
</evidence>
<evidence type="ECO:0000256" key="9">
    <source>
        <dbReference type="ARBA" id="ARBA00022848"/>
    </source>
</evidence>
<dbReference type="EMBL" id="CP092883">
    <property type="protein sequence ID" value="UYV81947.1"/>
    <property type="molecule type" value="Genomic_DNA"/>
</dbReference>
<evidence type="ECO:0000256" key="5">
    <source>
        <dbReference type="ARBA" id="ARBA00010617"/>
    </source>
</evidence>
<evidence type="ECO:0000256" key="10">
    <source>
        <dbReference type="ARBA" id="ARBA00023002"/>
    </source>
</evidence>
<evidence type="ECO:0000256" key="13">
    <source>
        <dbReference type="ARBA" id="ARBA00023136"/>
    </source>
</evidence>
<dbReference type="Gene3D" id="1.10.630.10">
    <property type="entry name" value="Cytochrome P450"/>
    <property type="match status" value="1"/>
</dbReference>
<evidence type="ECO:0000313" key="17">
    <source>
        <dbReference type="Proteomes" id="UP001235939"/>
    </source>
</evidence>
<dbReference type="Proteomes" id="UP001235939">
    <property type="component" value="Chromosome 21"/>
</dbReference>
<keyword evidence="8" id="KW-0256">Endoplasmic reticulum</keyword>
<dbReference type="InterPro" id="IPR036396">
    <property type="entry name" value="Cyt_P450_sf"/>
</dbReference>
<dbReference type="InterPro" id="IPR001128">
    <property type="entry name" value="Cyt_P450"/>
</dbReference>
<evidence type="ECO:0000256" key="4">
    <source>
        <dbReference type="ARBA" id="ARBA00004406"/>
    </source>
</evidence>
<evidence type="ECO:0000256" key="14">
    <source>
        <dbReference type="RuleBase" id="RU000461"/>
    </source>
</evidence>
<comment type="cofactor">
    <cofactor evidence="1">
        <name>heme</name>
        <dbReference type="ChEBI" id="CHEBI:30413"/>
    </cofactor>
</comment>
<keyword evidence="10 14" id="KW-0560">Oxidoreductase</keyword>
<comment type="subcellular location">
    <subcellularLocation>
        <location evidence="4">Endoplasmic reticulum membrane</location>
        <topology evidence="4">Peripheral membrane protein</topology>
    </subcellularLocation>
    <subcellularLocation>
        <location evidence="3">Microsome membrane</location>
        <topology evidence="3">Peripheral membrane protein</topology>
    </subcellularLocation>
</comment>
<feature type="compositionally biased region" description="Low complexity" evidence="15">
    <location>
        <begin position="80"/>
        <end position="94"/>
    </location>
</feature>
<keyword evidence="6 14" id="KW-0349">Heme</keyword>
<dbReference type="PANTHER" id="PTHR24292:SF54">
    <property type="entry name" value="CYP9F3-RELATED"/>
    <property type="match status" value="1"/>
</dbReference>
<evidence type="ECO:0000313" key="16">
    <source>
        <dbReference type="EMBL" id="UYV81947.1"/>
    </source>
</evidence>
<accession>A0ABY6LP50</accession>
<evidence type="ECO:0000256" key="12">
    <source>
        <dbReference type="ARBA" id="ARBA00023033"/>
    </source>
</evidence>
<evidence type="ECO:0000256" key="7">
    <source>
        <dbReference type="ARBA" id="ARBA00022723"/>
    </source>
</evidence>
<keyword evidence="7 14" id="KW-0479">Metal-binding</keyword>
<feature type="region of interest" description="Disordered" evidence="15">
    <location>
        <begin position="71"/>
        <end position="99"/>
    </location>
</feature>
<evidence type="ECO:0000256" key="8">
    <source>
        <dbReference type="ARBA" id="ARBA00022824"/>
    </source>
</evidence>
<dbReference type="SUPFAM" id="SSF48264">
    <property type="entry name" value="Cytochrome P450"/>
    <property type="match status" value="2"/>
</dbReference>
<name>A0ABY6LP50_9ARAC</name>
<feature type="compositionally biased region" description="Polar residues" evidence="15">
    <location>
        <begin position="21"/>
        <end position="31"/>
    </location>
</feature>
<dbReference type="InterPro" id="IPR050476">
    <property type="entry name" value="Insect_CytP450_Detox"/>
</dbReference>
<evidence type="ECO:0000256" key="15">
    <source>
        <dbReference type="SAM" id="MobiDB-lite"/>
    </source>
</evidence>
<proteinExistence type="inferred from homology"/>
<dbReference type="InterPro" id="IPR017972">
    <property type="entry name" value="Cyt_P450_CS"/>
</dbReference>
<reference evidence="16 17" key="1">
    <citation type="submission" date="2022-01" db="EMBL/GenBank/DDBJ databases">
        <title>A chromosomal length assembly of Cordylochernes scorpioides.</title>
        <authorList>
            <person name="Zeh D."/>
            <person name="Zeh J."/>
        </authorList>
    </citation>
    <scope>NUCLEOTIDE SEQUENCE [LARGE SCALE GENOMIC DNA]</scope>
    <source>
        <strain evidence="16">IN4F17</strain>
        <tissue evidence="16">Whole Body</tissue>
    </source>
</reference>
<evidence type="ECO:0000256" key="11">
    <source>
        <dbReference type="ARBA" id="ARBA00023004"/>
    </source>
</evidence>
<keyword evidence="17" id="KW-1185">Reference proteome</keyword>
<comment type="function">
    <text evidence="2">May be involved in the metabolism of insect hormones and in the breakdown of synthetic insecticides.</text>
</comment>
<dbReference type="PANTHER" id="PTHR24292">
    <property type="entry name" value="CYTOCHROME P450"/>
    <property type="match status" value="1"/>
</dbReference>
<organism evidence="16 17">
    <name type="scientific">Cordylochernes scorpioides</name>
    <dbReference type="NCBI Taxonomy" id="51811"/>
    <lineage>
        <taxon>Eukaryota</taxon>
        <taxon>Metazoa</taxon>
        <taxon>Ecdysozoa</taxon>
        <taxon>Arthropoda</taxon>
        <taxon>Chelicerata</taxon>
        <taxon>Arachnida</taxon>
        <taxon>Pseudoscorpiones</taxon>
        <taxon>Cheliferoidea</taxon>
        <taxon>Chernetidae</taxon>
        <taxon>Cordylochernes</taxon>
    </lineage>
</organism>
<keyword evidence="13" id="KW-0472">Membrane</keyword>
<keyword evidence="11 14" id="KW-0408">Iron</keyword>
<evidence type="ECO:0000256" key="2">
    <source>
        <dbReference type="ARBA" id="ARBA00003690"/>
    </source>
</evidence>
<comment type="similarity">
    <text evidence="5 14">Belongs to the cytochrome P450 family.</text>
</comment>
<dbReference type="PRINTS" id="PR00385">
    <property type="entry name" value="P450"/>
</dbReference>
<feature type="compositionally biased region" description="Basic and acidic residues" evidence="15">
    <location>
        <begin position="8"/>
        <end position="20"/>
    </location>
</feature>
<sequence>MMIDAQDNFEKEMSRSKEENQQNGDGKNFQITHMPTQPSVTVPTWCCVCDRAVGRRDVRPVRVVLHRGLRHHGHHHQLRRAQPGAAPALPGEAAPRGDRGIHGQCTAPHCRPANLAVQGREISYDDLKSMPYLEAVISETLRLYPAVAANNLSFYFYRVSWFTLKLSSTSTGLGWRRIERLASEDYVLGNSGLVIPKGSSVFIPIAGLHTDPEFFPEPERFMPERSGLLRGYRRFLPENRGTIRPFTYLPFGLGPRQCVALRFAQMEAMVALAHLVKNFRFVRSPRTKVGPPSARRLAALLSKHIRFKGRSLFSKSFISRYQAIRVYTVAFPVEGC</sequence>
<dbReference type="PRINTS" id="PR00465">
    <property type="entry name" value="EP450IV"/>
</dbReference>
<evidence type="ECO:0000256" key="6">
    <source>
        <dbReference type="ARBA" id="ARBA00022617"/>
    </source>
</evidence>
<dbReference type="Pfam" id="PF00067">
    <property type="entry name" value="p450"/>
    <property type="match status" value="2"/>
</dbReference>
<gene>
    <name evidence="16" type="ORF">LAZ67_21000214</name>
</gene>
<protein>
    <submittedName>
        <fullName evidence="16">Cyp6a9</fullName>
    </submittedName>
</protein>
<feature type="region of interest" description="Disordered" evidence="15">
    <location>
        <begin position="1"/>
        <end position="31"/>
    </location>
</feature>
<dbReference type="PROSITE" id="PS00086">
    <property type="entry name" value="CYTOCHROME_P450"/>
    <property type="match status" value="1"/>
</dbReference>